<keyword evidence="1" id="KW-0472">Membrane</keyword>
<dbReference type="OrthoDB" id="7210116at2"/>
<dbReference type="RefSeq" id="WP_111529670.1">
    <property type="nucleotide sequence ID" value="NZ_JBHRSG010000003.1"/>
</dbReference>
<dbReference type="Proteomes" id="UP000249254">
    <property type="component" value="Unassembled WGS sequence"/>
</dbReference>
<comment type="caution">
    <text evidence="2">The sequence shown here is derived from an EMBL/GenBank/DDBJ whole genome shotgun (WGS) entry which is preliminary data.</text>
</comment>
<name>A0A328ALV8_9CAUL</name>
<keyword evidence="3" id="KW-1185">Reference proteome</keyword>
<evidence type="ECO:0000256" key="1">
    <source>
        <dbReference type="SAM" id="Phobius"/>
    </source>
</evidence>
<proteinExistence type="predicted"/>
<sequence length="404" mass="41950">MHNRGVLQNQRGAIAVQAAVILVVLLALVSLGVEITLVLVKHRQIQQTADAAAMAGVAALNMNASADTEARAVAAAHGYINGQNGTVVTVNNPPSKGPNVGNGNYVEVIISQPQEVTLAKLLRPGDYDVGGRAVAVRNPGQNGAYCLLALDPTAGDSIYIKQNVILANPDCGLASNSGSASAIHLYNNSSVSGPIWSHGGLVLENGATASSTDKTTYGATMIDPYASVSFPAAPSCQAAVTGSGSLTPGCYNGLTLNNGDTRTLSPGTYYIRNTLSFGNNSVLNATGGVTIVMDNNYQIQIGSKAKLNITAPTSGAFSGIALMSWASNTLNTQIFWNNATINIVGAIYMPSQKVLFSNNVDTSASRCTQVVGRYLEFDNNVTFNYNCTGTGIRPIGPYGAKLAE</sequence>
<dbReference type="EMBL" id="QFYQ01000001">
    <property type="protein sequence ID" value="RAK55922.1"/>
    <property type="molecule type" value="Genomic_DNA"/>
</dbReference>
<keyword evidence="1" id="KW-1133">Transmembrane helix</keyword>
<accession>A0A328ALV8</accession>
<evidence type="ECO:0000313" key="2">
    <source>
        <dbReference type="EMBL" id="RAK55922.1"/>
    </source>
</evidence>
<reference evidence="3" key="1">
    <citation type="submission" date="2018-05" db="EMBL/GenBank/DDBJ databases">
        <authorList>
            <person name="Li X."/>
        </authorList>
    </citation>
    <scope>NUCLEOTIDE SEQUENCE [LARGE SCALE GENOMIC DNA]</scope>
    <source>
        <strain evidence="3">LX32</strain>
    </source>
</reference>
<organism evidence="2 3">
    <name type="scientific">Phenylobacterium soli</name>
    <dbReference type="NCBI Taxonomy" id="2170551"/>
    <lineage>
        <taxon>Bacteria</taxon>
        <taxon>Pseudomonadati</taxon>
        <taxon>Pseudomonadota</taxon>
        <taxon>Alphaproteobacteria</taxon>
        <taxon>Caulobacterales</taxon>
        <taxon>Caulobacteraceae</taxon>
        <taxon>Phenylobacterium</taxon>
    </lineage>
</organism>
<feature type="transmembrane region" description="Helical" evidence="1">
    <location>
        <begin position="12"/>
        <end position="40"/>
    </location>
</feature>
<protein>
    <submittedName>
        <fullName evidence="2">Uncharacterized protein</fullName>
    </submittedName>
</protein>
<keyword evidence="1" id="KW-0812">Transmembrane</keyword>
<gene>
    <name evidence="2" type="ORF">DJ017_16105</name>
</gene>
<dbReference type="AlphaFoldDB" id="A0A328ALV8"/>
<evidence type="ECO:0000313" key="3">
    <source>
        <dbReference type="Proteomes" id="UP000249254"/>
    </source>
</evidence>